<proteinExistence type="predicted"/>
<dbReference type="STRING" id="1344416.A0A139AJS9"/>
<evidence type="ECO:0000256" key="2">
    <source>
        <dbReference type="PROSITE-ProRule" id="PRU00267"/>
    </source>
</evidence>
<dbReference type="PROSITE" id="PS50118">
    <property type="entry name" value="HMG_BOX_2"/>
    <property type="match status" value="1"/>
</dbReference>
<dbReference type="SMART" id="SM00398">
    <property type="entry name" value="HMG"/>
    <property type="match status" value="1"/>
</dbReference>
<dbReference type="EMBL" id="KQ965749">
    <property type="protein sequence ID" value="KXS17021.1"/>
    <property type="molecule type" value="Genomic_DNA"/>
</dbReference>
<evidence type="ECO:0000313" key="5">
    <source>
        <dbReference type="EMBL" id="KXS17021.1"/>
    </source>
</evidence>
<dbReference type="OrthoDB" id="1919336at2759"/>
<feature type="compositionally biased region" description="Low complexity" evidence="3">
    <location>
        <begin position="623"/>
        <end position="633"/>
    </location>
</feature>
<organism evidence="5 6">
    <name type="scientific">Gonapodya prolifera (strain JEL478)</name>
    <name type="common">Monoblepharis prolifera</name>
    <dbReference type="NCBI Taxonomy" id="1344416"/>
    <lineage>
        <taxon>Eukaryota</taxon>
        <taxon>Fungi</taxon>
        <taxon>Fungi incertae sedis</taxon>
        <taxon>Chytridiomycota</taxon>
        <taxon>Chytridiomycota incertae sedis</taxon>
        <taxon>Monoblepharidomycetes</taxon>
        <taxon>Monoblepharidales</taxon>
        <taxon>Gonapodyaceae</taxon>
        <taxon>Gonapodya</taxon>
    </lineage>
</organism>
<evidence type="ECO:0000259" key="4">
    <source>
        <dbReference type="PROSITE" id="PS50118"/>
    </source>
</evidence>
<dbReference type="Proteomes" id="UP000070544">
    <property type="component" value="Unassembled WGS sequence"/>
</dbReference>
<dbReference type="GO" id="GO:0003677">
    <property type="term" value="F:DNA binding"/>
    <property type="evidence" value="ECO:0007669"/>
    <property type="project" value="UniProtKB-UniRule"/>
</dbReference>
<feature type="compositionally biased region" description="Polar residues" evidence="3">
    <location>
        <begin position="174"/>
        <end position="191"/>
    </location>
</feature>
<protein>
    <recommendedName>
        <fullName evidence="4">HMG box domain-containing protein</fullName>
    </recommendedName>
</protein>
<feature type="region of interest" description="Disordered" evidence="3">
    <location>
        <begin position="499"/>
        <end position="564"/>
    </location>
</feature>
<dbReference type="PANTHER" id="PTHR48112:SF22">
    <property type="entry name" value="MITOCHONDRIAL TRANSCRIPTION FACTOR A, ISOFORM B"/>
    <property type="match status" value="1"/>
</dbReference>
<reference evidence="5 6" key="1">
    <citation type="journal article" date="2015" name="Genome Biol. Evol.">
        <title>Phylogenomic analyses indicate that early fungi evolved digesting cell walls of algal ancestors of land plants.</title>
        <authorList>
            <person name="Chang Y."/>
            <person name="Wang S."/>
            <person name="Sekimoto S."/>
            <person name="Aerts A.L."/>
            <person name="Choi C."/>
            <person name="Clum A."/>
            <person name="LaButti K.M."/>
            <person name="Lindquist E.A."/>
            <person name="Yee Ngan C."/>
            <person name="Ohm R.A."/>
            <person name="Salamov A.A."/>
            <person name="Grigoriev I.V."/>
            <person name="Spatafora J.W."/>
            <person name="Berbee M.L."/>
        </authorList>
    </citation>
    <scope>NUCLEOTIDE SEQUENCE [LARGE SCALE GENOMIC DNA]</scope>
    <source>
        <strain evidence="5 6">JEL478</strain>
    </source>
</reference>
<dbReference type="CDD" id="cd00084">
    <property type="entry name" value="HMG-box_SF"/>
    <property type="match status" value="1"/>
</dbReference>
<dbReference type="InterPro" id="IPR050342">
    <property type="entry name" value="HMGB"/>
</dbReference>
<dbReference type="Gene3D" id="1.10.30.10">
    <property type="entry name" value="High mobility group box domain"/>
    <property type="match status" value="2"/>
</dbReference>
<dbReference type="AlphaFoldDB" id="A0A139AJS9"/>
<accession>A0A139AJS9</accession>
<feature type="region of interest" description="Disordered" evidence="3">
    <location>
        <begin position="154"/>
        <end position="210"/>
    </location>
</feature>
<dbReference type="InterPro" id="IPR036910">
    <property type="entry name" value="HMG_box_dom_sf"/>
</dbReference>
<keyword evidence="2" id="KW-0539">Nucleus</keyword>
<feature type="region of interest" description="Disordered" evidence="3">
    <location>
        <begin position="621"/>
        <end position="640"/>
    </location>
</feature>
<dbReference type="InterPro" id="IPR009071">
    <property type="entry name" value="HMG_box_dom"/>
</dbReference>
<feature type="domain" description="HMG box" evidence="4">
    <location>
        <begin position="559"/>
        <end position="623"/>
    </location>
</feature>
<evidence type="ECO:0000256" key="3">
    <source>
        <dbReference type="SAM" id="MobiDB-lite"/>
    </source>
</evidence>
<gene>
    <name evidence="5" type="ORF">M427DRAFT_43285</name>
</gene>
<name>A0A139AJS9_GONPJ</name>
<feature type="DNA-binding region" description="HMG box" evidence="2">
    <location>
        <begin position="559"/>
        <end position="623"/>
    </location>
</feature>
<evidence type="ECO:0000313" key="6">
    <source>
        <dbReference type="Proteomes" id="UP000070544"/>
    </source>
</evidence>
<keyword evidence="1 2" id="KW-0238">DNA-binding</keyword>
<dbReference type="Pfam" id="PF00505">
    <property type="entry name" value="HMG_box"/>
    <property type="match status" value="1"/>
</dbReference>
<dbReference type="GO" id="GO:0005634">
    <property type="term" value="C:nucleus"/>
    <property type="evidence" value="ECO:0007669"/>
    <property type="project" value="UniProtKB-UniRule"/>
</dbReference>
<evidence type="ECO:0000256" key="1">
    <source>
        <dbReference type="ARBA" id="ARBA00023125"/>
    </source>
</evidence>
<keyword evidence="6" id="KW-1185">Reference proteome</keyword>
<dbReference type="PANTHER" id="PTHR48112">
    <property type="entry name" value="HIGH MOBILITY GROUP PROTEIN DSP1"/>
    <property type="match status" value="1"/>
</dbReference>
<dbReference type="SUPFAM" id="SSF47095">
    <property type="entry name" value="HMG-box"/>
    <property type="match status" value="2"/>
</dbReference>
<sequence>MTALLLRDFNEHSHFFNSIDIAATLDFSRNSVDATHPKFNLVVSPPDLDDAQTAILALEGIAAPIPGTPIPPSPASTVYSQSSQLNPSLFDSSNQFDVADSNPLEYFLSNMVTPPGTAGLDNAALVAAAATAYGSRPASPDLMDAVGQSIQRSLSRASVGGPTARESLEVPIFATSQRQTRPHSRQSTSASRVDDELRAPMPSPGLPSTGAPHLSEVMMTPCHTNNATPPSFFFHTVPFQGMHTPAPTTSVSSTPSYHDMSGNRAVAGTSFDRIDTSALLRMVPTPAQITPQPLSLCRDPAALTQTMPVVRDLYAAAYVLFFGEQRGVVESSYAITTPAEVNKHLLKRWRGMSVYERSAYAERARTLMTDVGGGAGSDSSSASGILVAMDPSGIAMLNGGAGAPDMGMGMQHSQFTPQLRTFPGQYGFYSQPSNSMPSYNNTFDGQYNAGSILAQRSVRRSHSDSLAQLGAPSPYTSMDGYNLTYPDPFAQSQASNISYIALNPPPPSRAHRRRHSQSCSAESHSAVGDDLDTSSTSGAGGPTRSKSTRKSKTRDPTAPKHPRSAYLFFQQEQMSNYPGLSLPARSKMIRDVWYAIPPEEKTVYEELSARDKKRYRDEKEAVAAKSAVRSASAGSLAEGY</sequence>